<organism evidence="10 11">
    <name type="scientific">Ruminiclostridium cellobioparum subsp. termitidis CT1112</name>
    <dbReference type="NCBI Taxonomy" id="1195236"/>
    <lineage>
        <taxon>Bacteria</taxon>
        <taxon>Bacillati</taxon>
        <taxon>Bacillota</taxon>
        <taxon>Clostridia</taxon>
        <taxon>Eubacteriales</taxon>
        <taxon>Oscillospiraceae</taxon>
        <taxon>Ruminiclostridium</taxon>
    </lineage>
</organism>
<sequence>MCAGWAEINNRISINAAAGGIPVSAAFELTSRCNFNCKMCYVCHSPGNKAAIATELDAGEWIRIGEQSRDAGLFLLTLTGGEVFLRNDFQEIYEAYSRMGFNMTIYSNASLITAEKAKWLGMIPPSKVCVSIYGASPETYEKVTGHGEGYEKTIRGIEALKNENIIVSVRTTVTQDNFREFGQLKALAESFGSGLGVVNYVSPARPGCGNNPLETRLTPEQTAQYELEIEQQNGEINIEVNPETPEQGPAKADEGRKSSGETVKSAFKCQAGKCGFWINWKGYLTPCGLLDIPCERIGEEGFAAAWERLKKDCLEIPACRECQQCDIREYCMSCPARLMTETGAFDKPAAYLCDTARNRLRLKTGLVRQ</sequence>
<evidence type="ECO:0000256" key="6">
    <source>
        <dbReference type="ARBA" id="ARBA00023004"/>
    </source>
</evidence>
<name>S0FS45_RUMCE</name>
<dbReference type="PIRSF" id="PIRSF037420">
    <property type="entry name" value="PQQ_syn_pqqE"/>
    <property type="match status" value="1"/>
</dbReference>
<accession>S0FS45</accession>
<keyword evidence="4" id="KW-0479">Metal-binding</keyword>
<evidence type="ECO:0000313" key="10">
    <source>
        <dbReference type="EMBL" id="EMS72004.1"/>
    </source>
</evidence>
<dbReference type="InterPro" id="IPR000385">
    <property type="entry name" value="MoaA_NifB_PqqE_Fe-S-bd_CS"/>
</dbReference>
<dbReference type="GO" id="GO:0046872">
    <property type="term" value="F:metal ion binding"/>
    <property type="evidence" value="ECO:0007669"/>
    <property type="project" value="UniProtKB-KW"/>
</dbReference>
<comment type="caution">
    <text evidence="10">The sequence shown here is derived from an EMBL/GenBank/DDBJ whole genome shotgun (WGS) entry which is preliminary data.</text>
</comment>
<keyword evidence="7" id="KW-0411">Iron-sulfur</keyword>
<dbReference type="Gene3D" id="3.20.20.70">
    <property type="entry name" value="Aldolase class I"/>
    <property type="match status" value="1"/>
</dbReference>
<keyword evidence="11" id="KW-1185">Reference proteome</keyword>
<dbReference type="InterPro" id="IPR050377">
    <property type="entry name" value="Radical_SAM_PqqE_MftC-like"/>
</dbReference>
<dbReference type="AlphaFoldDB" id="S0FS45"/>
<dbReference type="GO" id="GO:0051539">
    <property type="term" value="F:4 iron, 4 sulfur cluster binding"/>
    <property type="evidence" value="ECO:0007669"/>
    <property type="project" value="UniProtKB-KW"/>
</dbReference>
<dbReference type="InterPro" id="IPR013785">
    <property type="entry name" value="Aldolase_TIM"/>
</dbReference>
<dbReference type="PROSITE" id="PS01305">
    <property type="entry name" value="MOAA_NIFB_PQQE"/>
    <property type="match status" value="1"/>
</dbReference>
<dbReference type="EMBL" id="AORV01000031">
    <property type="protein sequence ID" value="EMS72004.1"/>
    <property type="molecule type" value="Genomic_DNA"/>
</dbReference>
<evidence type="ECO:0000256" key="7">
    <source>
        <dbReference type="ARBA" id="ARBA00023014"/>
    </source>
</evidence>
<proteinExistence type="predicted"/>
<evidence type="ECO:0000256" key="4">
    <source>
        <dbReference type="ARBA" id="ARBA00022723"/>
    </source>
</evidence>
<keyword evidence="6" id="KW-0408">Iron</keyword>
<dbReference type="CDD" id="cd01335">
    <property type="entry name" value="Radical_SAM"/>
    <property type="match status" value="1"/>
</dbReference>
<gene>
    <name evidence="10" type="ORF">CTER_1966</name>
</gene>
<dbReference type="InterPro" id="IPR017200">
    <property type="entry name" value="PqqE-like"/>
</dbReference>
<dbReference type="GO" id="GO:0016491">
    <property type="term" value="F:oxidoreductase activity"/>
    <property type="evidence" value="ECO:0007669"/>
    <property type="project" value="UniProtKB-KW"/>
</dbReference>
<feature type="region of interest" description="Disordered" evidence="8">
    <location>
        <begin position="240"/>
        <end position="259"/>
    </location>
</feature>
<keyword evidence="5" id="KW-0560">Oxidoreductase</keyword>
<dbReference type="PANTHER" id="PTHR11228:SF7">
    <property type="entry name" value="PQQA PEPTIDE CYCLASE"/>
    <property type="match status" value="1"/>
</dbReference>
<dbReference type="PATRIC" id="fig|1195236.3.peg.2266"/>
<dbReference type="STRING" id="1195236.CTER_1966"/>
<keyword evidence="2" id="KW-0004">4Fe-4S</keyword>
<evidence type="ECO:0000256" key="1">
    <source>
        <dbReference type="ARBA" id="ARBA00001966"/>
    </source>
</evidence>
<dbReference type="SFLD" id="SFLDS00029">
    <property type="entry name" value="Radical_SAM"/>
    <property type="match status" value="1"/>
</dbReference>
<protein>
    <submittedName>
        <fullName evidence="10">Putative Fe-S oxidoreductase</fullName>
    </submittedName>
</protein>
<evidence type="ECO:0000256" key="2">
    <source>
        <dbReference type="ARBA" id="ARBA00022485"/>
    </source>
</evidence>
<comment type="cofactor">
    <cofactor evidence="1">
        <name>[4Fe-4S] cluster</name>
        <dbReference type="ChEBI" id="CHEBI:49883"/>
    </cofactor>
</comment>
<dbReference type="Proteomes" id="UP000014155">
    <property type="component" value="Unassembled WGS sequence"/>
</dbReference>
<keyword evidence="3" id="KW-0949">S-adenosyl-L-methionine</keyword>
<reference evidence="10 11" key="1">
    <citation type="journal article" date="2013" name="Genome Announc.">
        <title>Draft Genome Sequence of the Cellulolytic, Mesophilic, Anaerobic Bacterium Clostridium termitidis Strain CT1112 (DSM 5398).</title>
        <authorList>
            <person name="Lal S."/>
            <person name="Ramachandran U."/>
            <person name="Zhang X."/>
            <person name="Munir R."/>
            <person name="Sparling R."/>
            <person name="Levin D.B."/>
        </authorList>
    </citation>
    <scope>NUCLEOTIDE SEQUENCE [LARGE SCALE GENOMIC DNA]</scope>
    <source>
        <strain evidence="10 11">CT1112</strain>
    </source>
</reference>
<dbReference type="PROSITE" id="PS51918">
    <property type="entry name" value="RADICAL_SAM"/>
    <property type="match status" value="1"/>
</dbReference>
<evidence type="ECO:0000259" key="9">
    <source>
        <dbReference type="PROSITE" id="PS51918"/>
    </source>
</evidence>
<dbReference type="PANTHER" id="PTHR11228">
    <property type="entry name" value="RADICAL SAM DOMAIN PROTEIN"/>
    <property type="match status" value="1"/>
</dbReference>
<dbReference type="InterPro" id="IPR058240">
    <property type="entry name" value="rSAM_sf"/>
</dbReference>
<evidence type="ECO:0000256" key="5">
    <source>
        <dbReference type="ARBA" id="ARBA00023002"/>
    </source>
</evidence>
<dbReference type="SUPFAM" id="SSF102114">
    <property type="entry name" value="Radical SAM enzymes"/>
    <property type="match status" value="1"/>
</dbReference>
<evidence type="ECO:0000256" key="3">
    <source>
        <dbReference type="ARBA" id="ARBA00022691"/>
    </source>
</evidence>
<dbReference type="eggNOG" id="COG0535">
    <property type="taxonomic scope" value="Bacteria"/>
</dbReference>
<evidence type="ECO:0000313" key="11">
    <source>
        <dbReference type="Proteomes" id="UP000014155"/>
    </source>
</evidence>
<evidence type="ECO:0000256" key="8">
    <source>
        <dbReference type="SAM" id="MobiDB-lite"/>
    </source>
</evidence>
<dbReference type="Pfam" id="PF04055">
    <property type="entry name" value="Radical_SAM"/>
    <property type="match status" value="1"/>
</dbReference>
<feature type="domain" description="Radical SAM core" evidence="9">
    <location>
        <begin position="19"/>
        <end position="247"/>
    </location>
</feature>
<dbReference type="InterPro" id="IPR007197">
    <property type="entry name" value="rSAM"/>
</dbReference>
<dbReference type="SFLD" id="SFLDG01067">
    <property type="entry name" value="SPASM/twitch_domain_containing"/>
    <property type="match status" value="1"/>
</dbReference>